<evidence type="ECO:0000313" key="4">
    <source>
        <dbReference type="Proteomes" id="UP001161017"/>
    </source>
</evidence>
<dbReference type="Proteomes" id="UP001161017">
    <property type="component" value="Unassembled WGS sequence"/>
</dbReference>
<organism evidence="3 4">
    <name type="scientific">Ramalina farinacea</name>
    <dbReference type="NCBI Taxonomy" id="258253"/>
    <lineage>
        <taxon>Eukaryota</taxon>
        <taxon>Fungi</taxon>
        <taxon>Dikarya</taxon>
        <taxon>Ascomycota</taxon>
        <taxon>Pezizomycotina</taxon>
        <taxon>Lecanoromycetes</taxon>
        <taxon>OSLEUM clade</taxon>
        <taxon>Lecanoromycetidae</taxon>
        <taxon>Lecanorales</taxon>
        <taxon>Lecanorineae</taxon>
        <taxon>Ramalinaceae</taxon>
        <taxon>Ramalina</taxon>
    </lineage>
</organism>
<name>A0AA43TRN8_9LECA</name>
<proteinExistence type="predicted"/>
<comment type="caution">
    <text evidence="3">The sequence shown here is derived from an EMBL/GenBank/DDBJ whole genome shotgun (WGS) entry which is preliminary data.</text>
</comment>
<protein>
    <recommendedName>
        <fullName evidence="2">Alpha/beta hydrolase fold-3 domain-containing protein</fullName>
    </recommendedName>
</protein>
<dbReference type="AlphaFoldDB" id="A0AA43TRN8"/>
<dbReference type="Pfam" id="PF07859">
    <property type="entry name" value="Abhydrolase_3"/>
    <property type="match status" value="1"/>
</dbReference>
<sequence>MIRHGYRQSPIPWSEIDFGNARGIRISPFPDEEADVLIYYAHGGGFSMGSAYFYLEFLLAWVTLLQDAGYRNPTVLSLEYSLVPDASYPVQIEQAQSGYVYACSLVRDSSRICVGGDSAGATLILSLLFSLARLTKNLEGQKPGFAALISPWVTLSSPKNRNTPSDYLNSDSLHLYGRQYAGPEQRLSDPLVSPGMCKDGKRWAEAAPTAGFGMIFGSEEVLGPELRDLIALLRDAGCAVSVREEPGAVHAWPVVTLFLSDTQNERQKGVKDLVKMIKQAIPIQNTNGGAV</sequence>
<keyword evidence="4" id="KW-1185">Reference proteome</keyword>
<evidence type="ECO:0000313" key="3">
    <source>
        <dbReference type="EMBL" id="MDI1488896.1"/>
    </source>
</evidence>
<dbReference type="EMBL" id="JAPUFD010000008">
    <property type="protein sequence ID" value="MDI1488896.1"/>
    <property type="molecule type" value="Genomic_DNA"/>
</dbReference>
<evidence type="ECO:0000256" key="1">
    <source>
        <dbReference type="ARBA" id="ARBA00022801"/>
    </source>
</evidence>
<reference evidence="3" key="1">
    <citation type="journal article" date="2023" name="Genome Biol. Evol.">
        <title>First Whole Genome Sequence and Flow Cytometry Genome Size Data for the Lichen-Forming Fungus Ramalina farinacea (Ascomycota).</title>
        <authorList>
            <person name="Llewellyn T."/>
            <person name="Mian S."/>
            <person name="Hill R."/>
            <person name="Leitch I.J."/>
            <person name="Gaya E."/>
        </authorList>
    </citation>
    <scope>NUCLEOTIDE SEQUENCE</scope>
    <source>
        <strain evidence="3">LIQ254RAFAR</strain>
    </source>
</reference>
<dbReference type="GO" id="GO:0016787">
    <property type="term" value="F:hydrolase activity"/>
    <property type="evidence" value="ECO:0007669"/>
    <property type="project" value="UniProtKB-KW"/>
</dbReference>
<dbReference type="InterPro" id="IPR029058">
    <property type="entry name" value="AB_hydrolase_fold"/>
</dbReference>
<feature type="domain" description="Alpha/beta hydrolase fold-3" evidence="2">
    <location>
        <begin position="39"/>
        <end position="252"/>
    </location>
</feature>
<dbReference type="PANTHER" id="PTHR48081">
    <property type="entry name" value="AB HYDROLASE SUPERFAMILY PROTEIN C4A8.06C"/>
    <property type="match status" value="1"/>
</dbReference>
<keyword evidence="1" id="KW-0378">Hydrolase</keyword>
<dbReference type="SUPFAM" id="SSF53474">
    <property type="entry name" value="alpha/beta-Hydrolases"/>
    <property type="match status" value="1"/>
</dbReference>
<dbReference type="InterPro" id="IPR050300">
    <property type="entry name" value="GDXG_lipolytic_enzyme"/>
</dbReference>
<evidence type="ECO:0000259" key="2">
    <source>
        <dbReference type="Pfam" id="PF07859"/>
    </source>
</evidence>
<dbReference type="InterPro" id="IPR013094">
    <property type="entry name" value="AB_hydrolase_3"/>
</dbReference>
<dbReference type="Gene3D" id="3.40.50.1820">
    <property type="entry name" value="alpha/beta hydrolase"/>
    <property type="match status" value="1"/>
</dbReference>
<gene>
    <name evidence="3" type="ORF">OHK93_008173</name>
</gene>
<dbReference type="PANTHER" id="PTHR48081:SF2">
    <property type="entry name" value="ALPHA_BETA-HYDROLASE"/>
    <property type="match status" value="1"/>
</dbReference>
<accession>A0AA43TRN8</accession>